<accession>A0A914HRH6</accession>
<evidence type="ECO:0000256" key="1">
    <source>
        <dbReference type="SAM" id="MobiDB-lite"/>
    </source>
</evidence>
<dbReference type="Gene3D" id="2.60.120.920">
    <property type="match status" value="1"/>
</dbReference>
<feature type="compositionally biased region" description="Polar residues" evidence="1">
    <location>
        <begin position="472"/>
        <end position="483"/>
    </location>
</feature>
<dbReference type="InterPro" id="IPR043136">
    <property type="entry name" value="B30.2/SPRY_sf"/>
</dbReference>
<name>A0A914HRH6_GLORO</name>
<evidence type="ECO:0000313" key="3">
    <source>
        <dbReference type="WBParaSite" id="Gr19_v10_g3043.t1"/>
    </source>
</evidence>
<dbReference type="WBParaSite" id="Gr19_v10_g3043.t1">
    <property type="protein sequence ID" value="Gr19_v10_g3043.t1"/>
    <property type="gene ID" value="Gr19_v10_g3043"/>
</dbReference>
<reference evidence="3" key="1">
    <citation type="submission" date="2022-11" db="UniProtKB">
        <authorList>
            <consortium name="WormBaseParasite"/>
        </authorList>
    </citation>
    <scope>IDENTIFICATION</scope>
</reference>
<feature type="region of interest" description="Disordered" evidence="1">
    <location>
        <begin position="435"/>
        <end position="513"/>
    </location>
</feature>
<feature type="region of interest" description="Disordered" evidence="1">
    <location>
        <begin position="1153"/>
        <end position="1182"/>
    </location>
</feature>
<dbReference type="InterPro" id="IPR021109">
    <property type="entry name" value="Peptidase_aspartic_dom_sf"/>
</dbReference>
<keyword evidence="2" id="KW-1185">Reference proteome</keyword>
<evidence type="ECO:0000313" key="2">
    <source>
        <dbReference type="Proteomes" id="UP000887572"/>
    </source>
</evidence>
<feature type="compositionally biased region" description="Basic and acidic residues" evidence="1">
    <location>
        <begin position="444"/>
        <end position="454"/>
    </location>
</feature>
<dbReference type="Proteomes" id="UP000887572">
    <property type="component" value="Unplaced"/>
</dbReference>
<organism evidence="2 3">
    <name type="scientific">Globodera rostochiensis</name>
    <name type="common">Golden nematode worm</name>
    <name type="synonym">Heterodera rostochiensis</name>
    <dbReference type="NCBI Taxonomy" id="31243"/>
    <lineage>
        <taxon>Eukaryota</taxon>
        <taxon>Metazoa</taxon>
        <taxon>Ecdysozoa</taxon>
        <taxon>Nematoda</taxon>
        <taxon>Chromadorea</taxon>
        <taxon>Rhabditida</taxon>
        <taxon>Tylenchina</taxon>
        <taxon>Tylenchomorpha</taxon>
        <taxon>Tylenchoidea</taxon>
        <taxon>Heteroderidae</taxon>
        <taxon>Heteroderinae</taxon>
        <taxon>Globodera</taxon>
    </lineage>
</organism>
<proteinExistence type="predicted"/>
<sequence length="1301" mass="145253">MVNRSPYNLRPNREAIRRGDESFQSLPAALHGENPDFLRNVNLVRGDQHPPQFSGLQNQQPNPIGFPVAASSPVHDLGPNLVYIQPQWNHSPQVSFENRQSRLGRNDGVQNPMEHQGAIFLANPIVGQPGQNQIANQNETVVRQPVAGHNRALPRGVPAFQQNVNHQPQQQQGVGVNGAPRAQNIVFGNIGNAGNFVPFQFHPPVQPQFQTQAFAVPHQIQTGLAPQPWPTQRTAQEQQSEMLLELHRVTLSNQYASVIKDLPTLYGTEGRDSVHDFFITMESCTREWREEKKMDALRTKLKGKALKALNMAFNKFGQAAPYATIKAEILSILRETDHKEATAFAELTQFGLRNADEDITKFADRIQKLVRCAYTGINDVQLDEIAKKFFVLNINDRDLARFLECQNKTSQTYDEMVMLANKLNLLDPEKVQAQIEGKNRGKVQQRENTGRIDIRAQNQSNFENRSRPWHQNRYNPNFRSESYTPVREPYQNSSPNYQSQQVSRSNHPHPNFFPQHQNYQPPGFNPGQNRGYQNRNYPIQGTGANTIPLNSGQKNSNIRPQANSIVIGNPVGEQSETPTVKVSLVGQCELSECEKFFHLLATHASEFPSANPAIPKTAECISVEVNVVENKAKALIDSGAETNVVNPAFLHKISSAEGTNLMEWGFNPNTGSTKIPFEVTSFTGSRISIVGAINVPITRGKITCEVPCLITQEPFSYDFVLANPEDHSKYIIENIMENDNISLDCSDCEEEFEKVKQMSKEQEEHELVQLGILAGDKLSVHRSKSAPTKIDFSKLPIHQCGIVERMLVESDDEQLYGLEFNSVCTGEGEHSKCAPIQLGQIFCSLPDDDPIRRIRVETLGELISLHLAKDVLIGHVREWAGSENPSDADKLLKYVENPSPSPHHLESIFSLWANHCGVAFRTLKSSGQKSINFQALEDVRAKKLYGKVRTVRSTFAFFGDGATEMLGEKLASEMVIGKNSTELANSISKLSFGKELKEILVAFGTSDLNEDIPLDQTKAALQKILFHLGKFSVKVLIIPPPFNLSKKPEYEKLLKMFWETVPKEGKIQLALVKEFRSLAEVTRYGAEEEKRNVQADGKFKPCGVRETIKFLREVFGMITPDKAFTLPKPVAKNVPSHSGEAQNYQFRVSGPRPLTSIQPAGPRPAFIRSGTDSARESPLSSTRTRLLRAGGGRARNYRTDKSPLRTAAFWRRGITIFIGLATKQMPLDKHLGNHDGTYGYISWGAFWGHEVEGCSRDTNGRPLIFKGIPSFGVGDVVGCGVNLKNGQIISRTRTISDSDFL</sequence>
<dbReference type="Gene3D" id="2.40.70.10">
    <property type="entry name" value="Acid Proteases"/>
    <property type="match status" value="1"/>
</dbReference>
<feature type="compositionally biased region" description="Low complexity" evidence="1">
    <location>
        <begin position="489"/>
        <end position="503"/>
    </location>
</feature>
<protein>
    <submittedName>
        <fullName evidence="3">B30.2/SPRY domain-containing protein</fullName>
    </submittedName>
</protein>
<dbReference type="CDD" id="cd00303">
    <property type="entry name" value="retropepsin_like"/>
    <property type="match status" value="1"/>
</dbReference>